<dbReference type="InterPro" id="IPR004556">
    <property type="entry name" value="HemK-like"/>
</dbReference>
<dbReference type="GO" id="GO:0102559">
    <property type="term" value="F:peptide chain release factor N(5)-glutamine methyltransferase activity"/>
    <property type="evidence" value="ECO:0007669"/>
    <property type="project" value="UniProtKB-EC"/>
</dbReference>
<dbReference type="EC" id="2.1.1.297" evidence="1"/>
<dbReference type="Proteomes" id="UP000297643">
    <property type="component" value="Unassembled WGS sequence"/>
</dbReference>
<dbReference type="InterPro" id="IPR022446">
    <property type="entry name" value="MeTrfrase_put"/>
</dbReference>
<dbReference type="PANTHER" id="PTHR18895:SF74">
    <property type="entry name" value="MTRF1L RELEASE FACTOR GLUTAMINE METHYLTRANSFERASE"/>
    <property type="match status" value="1"/>
</dbReference>
<keyword evidence="2" id="KW-0489">Methyltransferase</keyword>
<dbReference type="GO" id="GO:0032259">
    <property type="term" value="P:methylation"/>
    <property type="evidence" value="ECO:0007669"/>
    <property type="project" value="UniProtKB-KW"/>
</dbReference>
<dbReference type="Gene3D" id="3.40.50.150">
    <property type="entry name" value="Vaccinia Virus protein VP39"/>
    <property type="match status" value="1"/>
</dbReference>
<dbReference type="InterPro" id="IPR050320">
    <property type="entry name" value="N5-glutamine_MTase"/>
</dbReference>
<evidence type="ECO:0000256" key="4">
    <source>
        <dbReference type="ARBA" id="ARBA00022691"/>
    </source>
</evidence>
<dbReference type="Gene3D" id="1.10.8.10">
    <property type="entry name" value="DNA helicase RuvA subunit, C-terminal domain"/>
    <property type="match status" value="1"/>
</dbReference>
<name>A0A4V6QGS8_9MICO</name>
<dbReference type="EMBL" id="SOFM01000023">
    <property type="protein sequence ID" value="TFC04229.1"/>
    <property type="molecule type" value="Genomic_DNA"/>
</dbReference>
<evidence type="ECO:0000313" key="8">
    <source>
        <dbReference type="Proteomes" id="UP000297643"/>
    </source>
</evidence>
<feature type="domain" description="Methyltransferase small" evidence="6">
    <location>
        <begin position="75"/>
        <end position="195"/>
    </location>
</feature>
<evidence type="ECO:0000256" key="1">
    <source>
        <dbReference type="ARBA" id="ARBA00012771"/>
    </source>
</evidence>
<dbReference type="Pfam" id="PF05175">
    <property type="entry name" value="MTS"/>
    <property type="match status" value="1"/>
</dbReference>
<organism evidence="7 8">
    <name type="scientific">Cryobacterium mannosilyticum</name>
    <dbReference type="NCBI Taxonomy" id="1259190"/>
    <lineage>
        <taxon>Bacteria</taxon>
        <taxon>Bacillati</taxon>
        <taxon>Actinomycetota</taxon>
        <taxon>Actinomycetes</taxon>
        <taxon>Micrococcales</taxon>
        <taxon>Microbacteriaceae</taxon>
        <taxon>Cryobacterium</taxon>
    </lineage>
</organism>
<evidence type="ECO:0000256" key="2">
    <source>
        <dbReference type="ARBA" id="ARBA00022603"/>
    </source>
</evidence>
<dbReference type="InterPro" id="IPR029063">
    <property type="entry name" value="SAM-dependent_MTases_sf"/>
</dbReference>
<evidence type="ECO:0000256" key="3">
    <source>
        <dbReference type="ARBA" id="ARBA00022679"/>
    </source>
</evidence>
<dbReference type="PANTHER" id="PTHR18895">
    <property type="entry name" value="HEMK METHYLTRANSFERASE"/>
    <property type="match status" value="1"/>
</dbReference>
<dbReference type="NCBIfam" id="TIGR00536">
    <property type="entry name" value="hemK_fam"/>
    <property type="match status" value="1"/>
</dbReference>
<protein>
    <recommendedName>
        <fullName evidence="1">peptide chain release factor N(5)-glutamine methyltransferase</fullName>
        <ecNumber evidence="1">2.1.1.297</ecNumber>
    </recommendedName>
</protein>
<dbReference type="AlphaFoldDB" id="A0A4V6QGS8"/>
<dbReference type="CDD" id="cd02440">
    <property type="entry name" value="AdoMet_MTases"/>
    <property type="match status" value="1"/>
</dbReference>
<accession>A0A4V6QGS8</accession>
<keyword evidence="3" id="KW-0808">Transferase</keyword>
<evidence type="ECO:0000313" key="7">
    <source>
        <dbReference type="EMBL" id="TFC04229.1"/>
    </source>
</evidence>
<dbReference type="SUPFAM" id="SSF53335">
    <property type="entry name" value="S-adenosyl-L-methionine-dependent methyltransferases"/>
    <property type="match status" value="1"/>
</dbReference>
<keyword evidence="8" id="KW-1185">Reference proteome</keyword>
<keyword evidence="4" id="KW-0949">S-adenosyl-L-methionine</keyword>
<evidence type="ECO:0000259" key="6">
    <source>
        <dbReference type="Pfam" id="PF05175"/>
    </source>
</evidence>
<sequence>MWQSESVASPGSSALIVARLRAAGCVFAEDEARLIRAAARTTGEADAMVERRAAGEPLEYILGWAEFCGLRVAVEPGVFVPRRRTGLLVREGVKRCGPGSTVVDLCCGSGAVGMAVAAAHPEARLYAADIDPVAVRCARRNLGADRVFEGDLFDALPPDIKGTVHLLVVNAPYVPTSAIDTMPREARLHETRTALDGGADGLEVHRRVAEGAPDWLAAGGLLLIETSRAQAPGTAAILDRAGFAARVVTSAALGATVAIGTVR</sequence>
<evidence type="ECO:0000256" key="5">
    <source>
        <dbReference type="ARBA" id="ARBA00048391"/>
    </source>
</evidence>
<proteinExistence type="predicted"/>
<gene>
    <name evidence="7" type="ORF">E3O32_08490</name>
</gene>
<comment type="caution">
    <text evidence="7">The sequence shown here is derived from an EMBL/GenBank/DDBJ whole genome shotgun (WGS) entry which is preliminary data.</text>
</comment>
<dbReference type="NCBIfam" id="TIGR03704">
    <property type="entry name" value="PrmC_rel_meth"/>
    <property type="match status" value="1"/>
</dbReference>
<dbReference type="InterPro" id="IPR007848">
    <property type="entry name" value="Small_mtfrase_dom"/>
</dbReference>
<reference evidence="7 8" key="1">
    <citation type="submission" date="2019-03" db="EMBL/GenBank/DDBJ databases">
        <title>Genomics of glacier-inhabiting Cryobacterium strains.</title>
        <authorList>
            <person name="Liu Q."/>
            <person name="Xin Y.-H."/>
        </authorList>
    </citation>
    <scope>NUCLEOTIDE SEQUENCE [LARGE SCALE GENOMIC DNA]</scope>
    <source>
        <strain evidence="7 8">RHLT2-21</strain>
    </source>
</reference>
<comment type="catalytic activity">
    <reaction evidence="5">
        <text>L-glutaminyl-[peptide chain release factor] + S-adenosyl-L-methionine = N(5)-methyl-L-glutaminyl-[peptide chain release factor] + S-adenosyl-L-homocysteine + H(+)</text>
        <dbReference type="Rhea" id="RHEA:42896"/>
        <dbReference type="Rhea" id="RHEA-COMP:10271"/>
        <dbReference type="Rhea" id="RHEA-COMP:10272"/>
        <dbReference type="ChEBI" id="CHEBI:15378"/>
        <dbReference type="ChEBI" id="CHEBI:30011"/>
        <dbReference type="ChEBI" id="CHEBI:57856"/>
        <dbReference type="ChEBI" id="CHEBI:59789"/>
        <dbReference type="ChEBI" id="CHEBI:61891"/>
        <dbReference type="EC" id="2.1.1.297"/>
    </reaction>
</comment>